<proteinExistence type="predicted"/>
<name>A0A848R9I9_9FIRM</name>
<dbReference type="Proteomes" id="UP000568273">
    <property type="component" value="Unassembled WGS sequence"/>
</dbReference>
<accession>A0A848R9I9</accession>
<keyword evidence="2" id="KW-1185">Reference proteome</keyword>
<sequence length="117" mass="13193">MGTLISVIKNDDGSLDLEAGRLYEITINNGDVIAEVFNSDDFMSLRKDCINNLDYREKRLFDKSDDCNDIPIGLSEIALKSILKANGLKLNIQLYCLALNLFNYGFYLGEIASKKEF</sequence>
<dbReference type="RefSeq" id="WP_169970310.1">
    <property type="nucleotide sequence ID" value="NZ_JABDSR010000018.1"/>
</dbReference>
<reference evidence="1" key="1">
    <citation type="submission" date="2020-04" db="EMBL/GenBank/DDBJ databases">
        <title>Peptoniphilus sp. nov. isolated from swine feces.</title>
        <authorList>
            <person name="Ryu S.W."/>
        </authorList>
    </citation>
    <scope>NUCLEOTIDE SEQUENCE [LARGE SCALE GENOMIC DNA]</scope>
    <source>
        <strain evidence="1">AGMB00490</strain>
    </source>
</reference>
<dbReference type="EMBL" id="JABDSR010000018">
    <property type="protein sequence ID" value="NMW85987.1"/>
    <property type="molecule type" value="Genomic_DNA"/>
</dbReference>
<gene>
    <name evidence="1" type="ORF">HKO22_09655</name>
</gene>
<protein>
    <submittedName>
        <fullName evidence="1">Uncharacterized protein</fullName>
    </submittedName>
</protein>
<organism evidence="1 2">
    <name type="scientific">Peptoniphilus faecalis</name>
    <dbReference type="NCBI Taxonomy" id="2731255"/>
    <lineage>
        <taxon>Bacteria</taxon>
        <taxon>Bacillati</taxon>
        <taxon>Bacillota</taxon>
        <taxon>Tissierellia</taxon>
        <taxon>Tissierellales</taxon>
        <taxon>Peptoniphilaceae</taxon>
        <taxon>Peptoniphilus</taxon>
    </lineage>
</organism>
<dbReference type="AlphaFoldDB" id="A0A848R9I9"/>
<comment type="caution">
    <text evidence="1">The sequence shown here is derived from an EMBL/GenBank/DDBJ whole genome shotgun (WGS) entry which is preliminary data.</text>
</comment>
<evidence type="ECO:0000313" key="1">
    <source>
        <dbReference type="EMBL" id="NMW85987.1"/>
    </source>
</evidence>
<evidence type="ECO:0000313" key="2">
    <source>
        <dbReference type="Proteomes" id="UP000568273"/>
    </source>
</evidence>